<organism evidence="7 8">
    <name type="scientific">Diabrotica virgifera virgifera</name>
    <name type="common">western corn rootworm</name>
    <dbReference type="NCBI Taxonomy" id="50390"/>
    <lineage>
        <taxon>Eukaryota</taxon>
        <taxon>Metazoa</taxon>
        <taxon>Ecdysozoa</taxon>
        <taxon>Arthropoda</taxon>
        <taxon>Hexapoda</taxon>
        <taxon>Insecta</taxon>
        <taxon>Pterygota</taxon>
        <taxon>Neoptera</taxon>
        <taxon>Endopterygota</taxon>
        <taxon>Coleoptera</taxon>
        <taxon>Polyphaga</taxon>
        <taxon>Cucujiformia</taxon>
        <taxon>Chrysomeloidea</taxon>
        <taxon>Chrysomelidae</taxon>
        <taxon>Galerucinae</taxon>
        <taxon>Diabroticina</taxon>
        <taxon>Diabroticites</taxon>
        <taxon>Diabrotica</taxon>
    </lineage>
</organism>
<evidence type="ECO:0000259" key="6">
    <source>
        <dbReference type="PROSITE" id="PS50011"/>
    </source>
</evidence>
<evidence type="ECO:0000256" key="4">
    <source>
        <dbReference type="PROSITE-ProRule" id="PRU10141"/>
    </source>
</evidence>
<protein>
    <recommendedName>
        <fullName evidence="1">non-specific serine/threonine protein kinase</fullName>
        <ecNumber evidence="1">2.7.11.1</ecNumber>
    </recommendedName>
</protein>
<evidence type="ECO:0000256" key="5">
    <source>
        <dbReference type="SAM" id="MobiDB-lite"/>
    </source>
</evidence>
<sequence length="688" mass="77161">MPKAVAPKKKAAKGYALAESLPVGEVLQDISKNQWKLGPVVGHGGFGAIYSARPAADNGTKYPYVVKIEPHSNGPLFVEMHFYMRNAKQVDVEDFKKKMGLKTLGMPIYIGSGSHEYRGDKYRFIVMEQFGKDLWKTFLENKRVFPASTVFKISLQMLDVLEYIHSKGFVHADLKGANILMGVTKETANKQMYLIDFGLATKYYDQADFKPNPKKAHDGTIEYLSRDAHQGVQTRRGDLEILAYNIIQWLGCTLPWEKNLKDPNNVHKSKEEYMSDIPKFMKTCFTSGSPPAPLVTFLKYLLTLKHNSSPDYKKIRSILSSGLDKGDSVGKPFNFSVSKASNKTPSKTPTKRKGKGISIVTSKRRSARNNADSTLEEETVDEEEDSSGDILEEVNSKKTSSKKTSSKAATKRKGQGVSAVSPKRRYARNGDGDSTLDEEENVDEEEDSSGDIIEDSFIEDSFIEDSKKTTSKKLPSKSPTKRNDRGVTSRKRYDADSTLEADYHVDEEEDSQDDWAEELDSSVNKVSSKKSPSKKYPKKTVPKSPTNKKTNGISEVLPRKRSTRSEDLDSTLEEKENWDEDESSTEDDVEEFISPSKPRRKITSPVSRKTKPIRKKPTTSSSNKKTISNGIPGETNAMREIRQRILERENSKKKTKARQPTTNGDTGVYNDAMKEVALMTGGRRKVIN</sequence>
<feature type="compositionally biased region" description="Basic and acidic residues" evidence="5">
    <location>
        <begin position="637"/>
        <end position="652"/>
    </location>
</feature>
<feature type="compositionally biased region" description="Low complexity" evidence="5">
    <location>
        <begin position="618"/>
        <end position="628"/>
    </location>
</feature>
<dbReference type="InterPro" id="IPR000719">
    <property type="entry name" value="Prot_kinase_dom"/>
</dbReference>
<dbReference type="RefSeq" id="XP_028135761.2">
    <property type="nucleotide sequence ID" value="XM_028279960.2"/>
</dbReference>
<feature type="compositionally biased region" description="Basic residues" evidence="5">
    <location>
        <begin position="527"/>
        <end position="541"/>
    </location>
</feature>
<feature type="compositionally biased region" description="Acidic residues" evidence="5">
    <location>
        <begin position="505"/>
        <end position="520"/>
    </location>
</feature>
<feature type="compositionally biased region" description="Basic residues" evidence="5">
    <location>
        <begin position="399"/>
        <end position="414"/>
    </location>
</feature>
<feature type="region of interest" description="Disordered" evidence="5">
    <location>
        <begin position="334"/>
        <end position="669"/>
    </location>
</feature>
<feature type="compositionally biased region" description="Acidic residues" evidence="5">
    <location>
        <begin position="576"/>
        <end position="591"/>
    </location>
</feature>
<keyword evidence="2 4" id="KW-0547">Nucleotide-binding</keyword>
<evidence type="ECO:0000256" key="1">
    <source>
        <dbReference type="ARBA" id="ARBA00012513"/>
    </source>
</evidence>
<dbReference type="InterPro" id="IPR011009">
    <property type="entry name" value="Kinase-like_dom_sf"/>
</dbReference>
<feature type="compositionally biased region" description="Acidic residues" evidence="5">
    <location>
        <begin position="374"/>
        <end position="392"/>
    </location>
</feature>
<evidence type="ECO:0000256" key="3">
    <source>
        <dbReference type="ARBA" id="ARBA00022840"/>
    </source>
</evidence>
<feature type="compositionally biased region" description="Polar residues" evidence="5">
    <location>
        <begin position="335"/>
        <end position="348"/>
    </location>
</feature>
<dbReference type="PANTHER" id="PTHR11909">
    <property type="entry name" value="CASEIN KINASE-RELATED"/>
    <property type="match status" value="1"/>
</dbReference>
<dbReference type="Pfam" id="PF00069">
    <property type="entry name" value="Pkinase"/>
    <property type="match status" value="1"/>
</dbReference>
<dbReference type="Gene3D" id="1.10.510.10">
    <property type="entry name" value="Transferase(Phosphotransferase) domain 1"/>
    <property type="match status" value="1"/>
</dbReference>
<feature type="compositionally biased region" description="Acidic residues" evidence="5">
    <location>
        <begin position="434"/>
        <end position="463"/>
    </location>
</feature>
<dbReference type="PROSITE" id="PS50011">
    <property type="entry name" value="PROTEIN_KINASE_DOM"/>
    <property type="match status" value="1"/>
</dbReference>
<evidence type="ECO:0000256" key="2">
    <source>
        <dbReference type="ARBA" id="ARBA00022741"/>
    </source>
</evidence>
<dbReference type="PROSITE" id="PS00108">
    <property type="entry name" value="PROTEIN_KINASE_ST"/>
    <property type="match status" value="1"/>
</dbReference>
<feature type="domain" description="Protein kinase" evidence="6">
    <location>
        <begin position="35"/>
        <end position="323"/>
    </location>
</feature>
<dbReference type="EnsemblMetazoa" id="XM_028279960.2">
    <property type="protein sequence ID" value="XP_028135761.2"/>
    <property type="gene ID" value="LOC114330568"/>
</dbReference>
<keyword evidence="8" id="KW-1185">Reference proteome</keyword>
<proteinExistence type="predicted"/>
<reference evidence="7" key="1">
    <citation type="submission" date="2025-05" db="UniProtKB">
        <authorList>
            <consortium name="EnsemblMetazoa"/>
        </authorList>
    </citation>
    <scope>IDENTIFICATION</scope>
</reference>
<dbReference type="InterPro" id="IPR017441">
    <property type="entry name" value="Protein_kinase_ATP_BS"/>
</dbReference>
<dbReference type="InterPro" id="IPR050235">
    <property type="entry name" value="CK1_Ser-Thr_kinase"/>
</dbReference>
<dbReference type="PROSITE" id="PS00107">
    <property type="entry name" value="PROTEIN_KINASE_ATP"/>
    <property type="match status" value="1"/>
</dbReference>
<evidence type="ECO:0000313" key="7">
    <source>
        <dbReference type="EnsemblMetazoa" id="XP_028135761.2"/>
    </source>
</evidence>
<feature type="compositionally biased region" description="Basic and acidic residues" evidence="5">
    <location>
        <begin position="481"/>
        <end position="495"/>
    </location>
</feature>
<evidence type="ECO:0000313" key="8">
    <source>
        <dbReference type="Proteomes" id="UP001652700"/>
    </source>
</evidence>
<dbReference type="InterPro" id="IPR008271">
    <property type="entry name" value="Ser/Thr_kinase_AS"/>
</dbReference>
<dbReference type="SMART" id="SM00220">
    <property type="entry name" value="S_TKc"/>
    <property type="match status" value="1"/>
</dbReference>
<feature type="compositionally biased region" description="Basic and acidic residues" evidence="5">
    <location>
        <begin position="563"/>
        <end position="575"/>
    </location>
</feature>
<keyword evidence="3 4" id="KW-0067">ATP-binding</keyword>
<accession>A0ABM5ILL2</accession>
<dbReference type="CDD" id="cd14015">
    <property type="entry name" value="STKc_VRK"/>
    <property type="match status" value="1"/>
</dbReference>
<dbReference type="GeneID" id="114330568"/>
<dbReference type="SUPFAM" id="SSF56112">
    <property type="entry name" value="Protein kinase-like (PK-like)"/>
    <property type="match status" value="1"/>
</dbReference>
<feature type="compositionally biased region" description="Basic residues" evidence="5">
    <location>
        <begin position="597"/>
        <end position="617"/>
    </location>
</feature>
<dbReference type="EC" id="2.7.11.1" evidence="1"/>
<name>A0ABM5ILL2_DIAVI</name>
<dbReference type="Proteomes" id="UP001652700">
    <property type="component" value="Unplaced"/>
</dbReference>
<feature type="binding site" evidence="4">
    <location>
        <position position="67"/>
    </location>
    <ligand>
        <name>ATP</name>
        <dbReference type="ChEBI" id="CHEBI:30616"/>
    </ligand>
</feature>